<evidence type="ECO:0000256" key="3">
    <source>
        <dbReference type="ARBA" id="ARBA00018111"/>
    </source>
</evidence>
<protein>
    <recommendedName>
        <fullName evidence="3 5">Regulatory protein RecX</fullName>
    </recommendedName>
</protein>
<comment type="function">
    <text evidence="5">Modulates RecA activity.</text>
</comment>
<dbReference type="PANTHER" id="PTHR33602:SF1">
    <property type="entry name" value="REGULATORY PROTEIN RECX FAMILY PROTEIN"/>
    <property type="match status" value="1"/>
</dbReference>
<dbReference type="GO" id="GO:0006282">
    <property type="term" value="P:regulation of DNA repair"/>
    <property type="evidence" value="ECO:0007669"/>
    <property type="project" value="UniProtKB-UniRule"/>
</dbReference>
<dbReference type="InterPro" id="IPR053924">
    <property type="entry name" value="RecX_HTH_2nd"/>
</dbReference>
<keyword evidence="4 5" id="KW-0963">Cytoplasm</keyword>
<dbReference type="Proteomes" id="UP000433493">
    <property type="component" value="Unassembled WGS sequence"/>
</dbReference>
<dbReference type="InterPro" id="IPR036388">
    <property type="entry name" value="WH-like_DNA-bd_sf"/>
</dbReference>
<dbReference type="Pfam" id="PF02631">
    <property type="entry name" value="RecX_HTH2"/>
    <property type="match status" value="1"/>
</dbReference>
<comment type="subcellular location">
    <subcellularLocation>
        <location evidence="1 5">Cytoplasm</location>
    </subcellularLocation>
</comment>
<sequence>MNEEQDGLAEVIAFPGFNTSNATAPGERESHLAQLRAKMLETAAENEPNPAPSTKQGTPERSGPQFRPKSDNNVARMPGIAEHDEADVEEASDLLVRALARSPKSVREAEEFLANRTELGPREREPIVNRMIDLGYLDDASLAEQLVSGALSRKGLGRGGMSRELRKRGITDEIIQTVLGDFDGSEEFDRALELARERASRFRGLDYETAQRRLYGYLARRGFGGDIVGRAVKAALE</sequence>
<reference evidence="9 10" key="1">
    <citation type="submission" date="2019-09" db="EMBL/GenBank/DDBJ databases">
        <title>Phylogeny of genus Pseudoclavibacter and closely related genus.</title>
        <authorList>
            <person name="Li Y."/>
        </authorList>
    </citation>
    <scope>NUCLEOTIDE SEQUENCE [LARGE SCALE GENOMIC DNA]</scope>
    <source>
        <strain evidence="9 10">KCTC 13959</strain>
    </source>
</reference>
<gene>
    <name evidence="5" type="primary">recX</name>
    <name evidence="9" type="ORF">F8O05_11125</name>
</gene>
<evidence type="ECO:0000256" key="2">
    <source>
        <dbReference type="ARBA" id="ARBA00009695"/>
    </source>
</evidence>
<proteinExistence type="inferred from homology"/>
<feature type="region of interest" description="Disordered" evidence="6">
    <location>
        <begin position="1"/>
        <end position="76"/>
    </location>
</feature>
<evidence type="ECO:0000256" key="5">
    <source>
        <dbReference type="HAMAP-Rule" id="MF_01114"/>
    </source>
</evidence>
<dbReference type="PANTHER" id="PTHR33602">
    <property type="entry name" value="REGULATORY PROTEIN RECX FAMILY PROTEIN"/>
    <property type="match status" value="1"/>
</dbReference>
<evidence type="ECO:0000256" key="1">
    <source>
        <dbReference type="ARBA" id="ARBA00004496"/>
    </source>
</evidence>
<dbReference type="GO" id="GO:0005737">
    <property type="term" value="C:cytoplasm"/>
    <property type="evidence" value="ECO:0007669"/>
    <property type="project" value="UniProtKB-SubCell"/>
</dbReference>
<dbReference type="EMBL" id="WBKB01000007">
    <property type="protein sequence ID" value="KAB1641873.1"/>
    <property type="molecule type" value="Genomic_DNA"/>
</dbReference>
<keyword evidence="10" id="KW-1185">Reference proteome</keyword>
<comment type="caution">
    <text evidence="9">The sequence shown here is derived from an EMBL/GenBank/DDBJ whole genome shotgun (WGS) entry which is preliminary data.</text>
</comment>
<organism evidence="9 10">
    <name type="scientific">Gulosibacter chungangensis</name>
    <dbReference type="NCBI Taxonomy" id="979746"/>
    <lineage>
        <taxon>Bacteria</taxon>
        <taxon>Bacillati</taxon>
        <taxon>Actinomycetota</taxon>
        <taxon>Actinomycetes</taxon>
        <taxon>Micrococcales</taxon>
        <taxon>Microbacteriaceae</taxon>
        <taxon>Gulosibacter</taxon>
    </lineage>
</organism>
<feature type="domain" description="RecX third three-helical" evidence="8">
    <location>
        <begin position="186"/>
        <end position="232"/>
    </location>
</feature>
<evidence type="ECO:0000259" key="7">
    <source>
        <dbReference type="Pfam" id="PF02631"/>
    </source>
</evidence>
<dbReference type="RefSeq" id="WP_158052824.1">
    <property type="nucleotide sequence ID" value="NZ_WBKB01000007.1"/>
</dbReference>
<evidence type="ECO:0000313" key="9">
    <source>
        <dbReference type="EMBL" id="KAB1641873.1"/>
    </source>
</evidence>
<dbReference type="HAMAP" id="MF_01114">
    <property type="entry name" value="RecX"/>
    <property type="match status" value="1"/>
</dbReference>
<dbReference type="Pfam" id="PF21981">
    <property type="entry name" value="RecX_HTH3"/>
    <property type="match status" value="1"/>
</dbReference>
<evidence type="ECO:0000256" key="6">
    <source>
        <dbReference type="SAM" id="MobiDB-lite"/>
    </source>
</evidence>
<feature type="domain" description="RecX second three-helical" evidence="7">
    <location>
        <begin position="138"/>
        <end position="179"/>
    </location>
</feature>
<dbReference type="AlphaFoldDB" id="A0A7J5BAG8"/>
<evidence type="ECO:0000259" key="8">
    <source>
        <dbReference type="Pfam" id="PF21981"/>
    </source>
</evidence>
<dbReference type="InterPro" id="IPR053925">
    <property type="entry name" value="RecX_HTH_3rd"/>
</dbReference>
<comment type="similarity">
    <text evidence="2 5">Belongs to the RecX family.</text>
</comment>
<evidence type="ECO:0000256" key="4">
    <source>
        <dbReference type="ARBA" id="ARBA00022490"/>
    </source>
</evidence>
<name>A0A7J5BAG8_9MICO</name>
<evidence type="ECO:0000313" key="10">
    <source>
        <dbReference type="Proteomes" id="UP000433493"/>
    </source>
</evidence>
<accession>A0A7J5BAG8</accession>
<dbReference type="Gene3D" id="1.10.10.10">
    <property type="entry name" value="Winged helix-like DNA-binding domain superfamily/Winged helix DNA-binding domain"/>
    <property type="match status" value="2"/>
</dbReference>
<dbReference type="InterPro" id="IPR003783">
    <property type="entry name" value="Regulatory_RecX"/>
</dbReference>
<dbReference type="OrthoDB" id="5244465at2"/>